<feature type="compositionally biased region" description="Pro residues" evidence="2">
    <location>
        <begin position="391"/>
        <end position="404"/>
    </location>
</feature>
<reference evidence="4 5" key="1">
    <citation type="journal article" date="2017" name="Mol. Plant">
        <title>The Genome of Medicinal Plant Macleaya cordata Provides New Insights into Benzylisoquinoline Alkaloids Metabolism.</title>
        <authorList>
            <person name="Liu X."/>
            <person name="Liu Y."/>
            <person name="Huang P."/>
            <person name="Ma Y."/>
            <person name="Qing Z."/>
            <person name="Tang Q."/>
            <person name="Cao H."/>
            <person name="Cheng P."/>
            <person name="Zheng Y."/>
            <person name="Yuan Z."/>
            <person name="Zhou Y."/>
            <person name="Liu J."/>
            <person name="Tang Z."/>
            <person name="Zhuo Y."/>
            <person name="Zhang Y."/>
            <person name="Yu L."/>
            <person name="Huang J."/>
            <person name="Yang P."/>
            <person name="Peng Q."/>
            <person name="Zhang J."/>
            <person name="Jiang W."/>
            <person name="Zhang Z."/>
            <person name="Lin K."/>
            <person name="Ro D.K."/>
            <person name="Chen X."/>
            <person name="Xiong X."/>
            <person name="Shang Y."/>
            <person name="Huang S."/>
            <person name="Zeng J."/>
        </authorList>
    </citation>
    <scope>NUCLEOTIDE SEQUENCE [LARGE SCALE GENOMIC DNA]</scope>
    <source>
        <strain evidence="5">cv. BLH2017</strain>
        <tissue evidence="4">Root</tissue>
    </source>
</reference>
<dbReference type="OrthoDB" id="549883at2759"/>
<dbReference type="Proteomes" id="UP000195402">
    <property type="component" value="Unassembled WGS sequence"/>
</dbReference>
<dbReference type="STRING" id="56857.A0A200QBC3"/>
<keyword evidence="1" id="KW-0175">Coiled coil</keyword>
<feature type="domain" description="DUF1421" evidence="3">
    <location>
        <begin position="485"/>
        <end position="529"/>
    </location>
</feature>
<feature type="coiled-coil region" evidence="1">
    <location>
        <begin position="118"/>
        <end position="152"/>
    </location>
</feature>
<dbReference type="PANTHER" id="PTHR31805">
    <property type="entry name" value="RECEPTOR-LIKE KINASE, PUTATIVE (DUF1421)-RELATED"/>
    <property type="match status" value="1"/>
</dbReference>
<dbReference type="AlphaFoldDB" id="A0A200QBC3"/>
<dbReference type="PANTHER" id="PTHR31805:SF16">
    <property type="entry name" value="FORMIN-LIKE PROTEIN (DUF1421)"/>
    <property type="match status" value="1"/>
</dbReference>
<evidence type="ECO:0000313" key="4">
    <source>
        <dbReference type="EMBL" id="OVA07771.1"/>
    </source>
</evidence>
<gene>
    <name evidence="4" type="ORF">BVC80_8961g34</name>
</gene>
<feature type="region of interest" description="Disordered" evidence="2">
    <location>
        <begin position="215"/>
        <end position="356"/>
    </location>
</feature>
<keyword evidence="5" id="KW-1185">Reference proteome</keyword>
<evidence type="ECO:0000313" key="5">
    <source>
        <dbReference type="Proteomes" id="UP000195402"/>
    </source>
</evidence>
<feature type="compositionally biased region" description="Polar residues" evidence="2">
    <location>
        <begin position="331"/>
        <end position="356"/>
    </location>
</feature>
<protein>
    <recommendedName>
        <fullName evidence="3">DUF1421 domain-containing protein</fullName>
    </recommendedName>
</protein>
<dbReference type="EMBL" id="MVGT01002442">
    <property type="protein sequence ID" value="OVA07771.1"/>
    <property type="molecule type" value="Genomic_DNA"/>
</dbReference>
<feature type="compositionally biased region" description="Low complexity" evidence="2">
    <location>
        <begin position="272"/>
        <end position="325"/>
    </location>
</feature>
<feature type="compositionally biased region" description="Polar residues" evidence="2">
    <location>
        <begin position="461"/>
        <end position="477"/>
    </location>
</feature>
<feature type="region of interest" description="Disordered" evidence="2">
    <location>
        <begin position="453"/>
        <end position="479"/>
    </location>
</feature>
<evidence type="ECO:0000256" key="1">
    <source>
        <dbReference type="SAM" id="Coils"/>
    </source>
</evidence>
<comment type="caution">
    <text evidence="4">The sequence shown here is derived from an EMBL/GenBank/DDBJ whole genome shotgun (WGS) entry which is preliminary data.</text>
</comment>
<sequence length="539" mass="60061">MASGSSGRTGSGSKGFDFGSDDILCSYDDMVNQDGTNGKHSDPVTGPNSKGYRERMGKFTEVHTQREESVNQDLIATVERTMKKYADNLLRFLEGISARLQQLELYCYNLEKSIEEMRSDLTRENIEADSKLRSLEKHLQEVHRSVQILRDKQELAETQKELAKLHLVQKESSQPKEDGVAPSASDAKKPDNTQEVQSQQLALALPHQINPSISHTSRSMEQQHQPMMPSSQAPPQNVHIQTQQRPYYQQNQLPTMPPQAQAQHHPQDHYLQVAQQQPQPPQSHVTQPQQVQQFPPQWAQQVPQQVQQQPQQPTAQPQMGPQTTPVYPPYQSAQPVNPSTQTINPSPETFSGSMPLQVQFSGVPQPGMSRLEPAGYGYAAPTTTRTTVQQQPPPQNIPRQPPAQPLQNTYGAPLSDGAYPVSGPHPTQPPRQGYMMYEGEGGRVPHPMPPHFSQGGYPPSHVSSLQNQQPIRHSSPSPVMRSHPYNELIEKVVSMGYGREFVISVIHRMDESGQPVDFNSVLDRLNVHSSGGSQRGWSG</sequence>
<dbReference type="FunCoup" id="A0A200QBC3">
    <property type="interactions" value="635"/>
</dbReference>
<accession>A0A200QBC3</accession>
<feature type="region of interest" description="Disordered" evidence="2">
    <location>
        <begin position="167"/>
        <end position="198"/>
    </location>
</feature>
<feature type="compositionally biased region" description="Low complexity" evidence="2">
    <location>
        <begin position="219"/>
        <end position="264"/>
    </location>
</feature>
<dbReference type="Pfam" id="PF07223">
    <property type="entry name" value="DUF1421"/>
    <property type="match status" value="1"/>
</dbReference>
<feature type="region of interest" description="Disordered" evidence="2">
    <location>
        <begin position="29"/>
        <end position="53"/>
    </location>
</feature>
<dbReference type="OMA" id="HPYSDLI"/>
<evidence type="ECO:0000256" key="2">
    <source>
        <dbReference type="SAM" id="MobiDB-lite"/>
    </source>
</evidence>
<proteinExistence type="predicted"/>
<organism evidence="4 5">
    <name type="scientific">Macleaya cordata</name>
    <name type="common">Five-seeded plume-poppy</name>
    <name type="synonym">Bocconia cordata</name>
    <dbReference type="NCBI Taxonomy" id="56857"/>
    <lineage>
        <taxon>Eukaryota</taxon>
        <taxon>Viridiplantae</taxon>
        <taxon>Streptophyta</taxon>
        <taxon>Embryophyta</taxon>
        <taxon>Tracheophyta</taxon>
        <taxon>Spermatophyta</taxon>
        <taxon>Magnoliopsida</taxon>
        <taxon>Ranunculales</taxon>
        <taxon>Papaveraceae</taxon>
        <taxon>Papaveroideae</taxon>
        <taxon>Macleaya</taxon>
    </lineage>
</organism>
<dbReference type="InParanoid" id="A0A200QBC3"/>
<evidence type="ECO:0000259" key="3">
    <source>
        <dbReference type="Pfam" id="PF07223"/>
    </source>
</evidence>
<name>A0A200QBC3_MACCD</name>
<dbReference type="InterPro" id="IPR010820">
    <property type="entry name" value="DUF1421"/>
</dbReference>
<feature type="region of interest" description="Disordered" evidence="2">
    <location>
        <begin position="384"/>
        <end position="436"/>
    </location>
</feature>